<gene>
    <name evidence="3" type="ORF">AAFH96_08520</name>
</gene>
<feature type="region of interest" description="Disordered" evidence="1">
    <location>
        <begin position="1"/>
        <end position="30"/>
    </location>
</feature>
<dbReference type="EMBL" id="JBCGDC010000017">
    <property type="protein sequence ID" value="MFB6393154.1"/>
    <property type="molecule type" value="Genomic_DNA"/>
</dbReference>
<organism evidence="3 4">
    <name type="scientific">Polymorphospora lycopeni</name>
    <dbReference type="NCBI Taxonomy" id="3140240"/>
    <lineage>
        <taxon>Bacteria</taxon>
        <taxon>Bacillati</taxon>
        <taxon>Actinomycetota</taxon>
        <taxon>Actinomycetes</taxon>
        <taxon>Micromonosporales</taxon>
        <taxon>Micromonosporaceae</taxon>
        <taxon>Polymorphospora</taxon>
    </lineage>
</organism>
<evidence type="ECO:0000313" key="4">
    <source>
        <dbReference type="Proteomes" id="UP001582793"/>
    </source>
</evidence>
<dbReference type="RefSeq" id="WP_375733747.1">
    <property type="nucleotide sequence ID" value="NZ_JBCGDC010000017.1"/>
</dbReference>
<evidence type="ECO:0000313" key="3">
    <source>
        <dbReference type="EMBL" id="MFB6393154.1"/>
    </source>
</evidence>
<keyword evidence="4" id="KW-1185">Reference proteome</keyword>
<evidence type="ECO:0000256" key="1">
    <source>
        <dbReference type="SAM" id="MobiDB-lite"/>
    </source>
</evidence>
<protein>
    <submittedName>
        <fullName evidence="3">Uncharacterized protein</fullName>
    </submittedName>
</protein>
<feature type="compositionally biased region" description="Pro residues" evidence="1">
    <location>
        <begin position="7"/>
        <end position="30"/>
    </location>
</feature>
<keyword evidence="2" id="KW-0472">Membrane</keyword>
<dbReference type="Proteomes" id="UP001582793">
    <property type="component" value="Unassembled WGS sequence"/>
</dbReference>
<reference evidence="3 4" key="1">
    <citation type="submission" date="2024-04" db="EMBL/GenBank/DDBJ databases">
        <title>Polymorphospora sp. isolated from Baiyangdian Lake in Xiong'an New Area.</title>
        <authorList>
            <person name="Zhang X."/>
            <person name="Liu J."/>
        </authorList>
    </citation>
    <scope>NUCLEOTIDE SEQUENCE [LARGE SCALE GENOMIC DNA]</scope>
    <source>
        <strain evidence="3 4">2-325</strain>
    </source>
</reference>
<comment type="caution">
    <text evidence="3">The sequence shown here is derived from an EMBL/GenBank/DDBJ whole genome shotgun (WGS) entry which is preliminary data.</text>
</comment>
<feature type="transmembrane region" description="Helical" evidence="2">
    <location>
        <begin position="38"/>
        <end position="56"/>
    </location>
</feature>
<evidence type="ECO:0000256" key="2">
    <source>
        <dbReference type="SAM" id="Phobius"/>
    </source>
</evidence>
<keyword evidence="2" id="KW-1133">Transmembrane helix</keyword>
<sequence length="302" mass="30888">MSIDPPRQLPPVAPPQVPPPGGWPAPAGAPPAPRPRRWLIAVGAAWAVVLLVLAYVSTRTDEPTVREQRGMAEAGPLADRVIGELVAAGGTDVVAQLTPIRYRTGCRITPIRSGATLERGVAFRTTEADAPALLDRIADRLPPTWRAGTRHSEGGTVHSLRADAGDFVGVRGGVTSPGVITLTVSTGCRPTSDDYDPTVRLAIGLPVDTEPGRMLAAIGVTAAGGGGRESATCPGGGQVHTAWAPGPGTPPGPRGDALAAVRPADAVVVTDAPDGYAYRAGDTGVEVRVVDGEVRATVTIGC</sequence>
<proteinExistence type="predicted"/>
<name>A0ABV5CN39_9ACTN</name>
<keyword evidence="2" id="KW-0812">Transmembrane</keyword>
<accession>A0ABV5CN39</accession>